<comment type="caution">
    <text evidence="2">The sequence shown here is derived from an EMBL/GenBank/DDBJ whole genome shotgun (WGS) entry which is preliminary data.</text>
</comment>
<feature type="domain" description="Autotransporter" evidence="1">
    <location>
        <begin position="802"/>
        <end position="1075"/>
    </location>
</feature>
<reference evidence="2" key="1">
    <citation type="submission" date="2020-10" db="EMBL/GenBank/DDBJ databases">
        <title>Genome sequence of the unusual species of purple photosynthetic bacteria, Phaeovibrio sulfidiphilus DSM 23193, type strain.</title>
        <authorList>
            <person name="Kyndt J.A."/>
            <person name="Meyer T.E."/>
        </authorList>
    </citation>
    <scope>NUCLEOTIDE SEQUENCE</scope>
    <source>
        <strain evidence="2">DSM 23193</strain>
    </source>
</reference>
<dbReference type="InterPro" id="IPR036709">
    <property type="entry name" value="Autotransporte_beta_dom_sf"/>
</dbReference>
<organism evidence="2 3">
    <name type="scientific">Phaeovibrio sulfidiphilus</name>
    <dbReference type="NCBI Taxonomy" id="1220600"/>
    <lineage>
        <taxon>Bacteria</taxon>
        <taxon>Pseudomonadati</taxon>
        <taxon>Pseudomonadota</taxon>
        <taxon>Alphaproteobacteria</taxon>
        <taxon>Rhodospirillales</taxon>
        <taxon>Rhodospirillaceae</taxon>
        <taxon>Phaeovibrio</taxon>
    </lineage>
</organism>
<keyword evidence="3" id="KW-1185">Reference proteome</keyword>
<dbReference type="SUPFAM" id="SSF103515">
    <property type="entry name" value="Autotransporter"/>
    <property type="match status" value="1"/>
</dbReference>
<name>A0A8J7CNS7_9PROT</name>
<dbReference type="InterPro" id="IPR005546">
    <property type="entry name" value="Autotransporte_beta"/>
</dbReference>
<sequence length="1075" mass="111493">MKRVYGSTDAVTYSGGQGGNAGAKVAGANAGKANVTVGVFDVAKGGSFAGGNAGSATAGFAGGNAGDVNATVTGRAAFFGEGLSVAAGKQYNAEDATKAKNGAAGNATFTANEGYIYSVGAFGITGGDGAEKANTDAGAARVSAKSLTLGSVTDGKIQGTASAYNTDGKVATHAGSATLNVGILRTNDGAGSKLTIDRQNGTVSVTADNVVAVDEDLSLVLNERPIGANKINPGSYQVSFTNLGMSGASNLAIASANETVAYTWVAGGHLYAANAHNGTDNAANTLTVTRKDDKSANIVAVQQSAAGRTAAFDVANLDRVEAKGAVPQILAVNATSADAFGLAINDTTKVNILGADNLRLGQTVYLVNTAAGSTFTGHNGAGTIGDTYGNVADATYSLGIVTAADKKDYLQATITSFEIRKDWVIDNSRDLETADVADGSDVRRLSLPGTLKIVDNRYAGPNNLGILVDDNKGTRGRADLWADKIHVATTNTVSRDWIENGNQITSTTLHFGNAVAGNLKDRSVRGVAFNTLALGSGSATNLRGDMAGADGVGNYAFGGRLEVGDKFRDYHTSARLTNDASVAAAALTVNQAQFHLSNDLPGRIAEADAWQAKFDGQRLANGTDGVKNKLVTETGANGIVALEVVGGTAPIVHFDRDWTVDLTQRLDSTDEMETLRKKQAYAPSGINPRLTLVDRIQGDVSTIRGKTFAEDRTATIEARSWAQKGFIEGVYAVGYGNNDATDKIRDWGTNDSVIAEFRGIAADLGKSALQARTASETLLNQGQDLLVDAFDTALPLGAYNPAKGIQPVAMVAVGGGHREVDTGSNVSGTGFSLAAGPGLSVDHEYGRTTVGVLFEAGWGDYDLNNAFAWRGAFNAKADSSYYGGAVVVRHDSFCNGIYADASVRAGYVDSEYKGHQSATNFDTDATYVGGHVGLGMLVDTWQDGQADLYAKGLFTHMGSDTVHNTAGEELSFDGSTSIRSRLGARLSHNFMPTLKGYVGAAWEYEFDGKQQGSARKIGSQNVAHIPAIDVKGHTGIGEVGVQWTAMENLSVGAGFQGSVGQRDSYGGTARVMYKW</sequence>
<gene>
    <name evidence="2" type="ORF">IHV25_01040</name>
</gene>
<accession>A0A8J7CNS7</accession>
<evidence type="ECO:0000259" key="1">
    <source>
        <dbReference type="PROSITE" id="PS51208"/>
    </source>
</evidence>
<dbReference type="RefSeq" id="WP_192533111.1">
    <property type="nucleotide sequence ID" value="NZ_JACZHT010000001.1"/>
</dbReference>
<evidence type="ECO:0000313" key="2">
    <source>
        <dbReference type="EMBL" id="MBE1236242.1"/>
    </source>
</evidence>
<dbReference type="AlphaFoldDB" id="A0A8J7CNS7"/>
<proteinExistence type="predicted"/>
<dbReference type="SMART" id="SM00869">
    <property type="entry name" value="Autotransporter"/>
    <property type="match status" value="1"/>
</dbReference>
<protein>
    <recommendedName>
        <fullName evidence="1">Autotransporter domain-containing protein</fullName>
    </recommendedName>
</protein>
<dbReference type="Gene3D" id="2.40.128.130">
    <property type="entry name" value="Autotransporter beta-domain"/>
    <property type="match status" value="1"/>
</dbReference>
<evidence type="ECO:0000313" key="3">
    <source>
        <dbReference type="Proteomes" id="UP000631034"/>
    </source>
</evidence>
<dbReference type="EMBL" id="JACZHT010000001">
    <property type="protein sequence ID" value="MBE1236242.1"/>
    <property type="molecule type" value="Genomic_DNA"/>
</dbReference>
<dbReference type="PROSITE" id="PS51208">
    <property type="entry name" value="AUTOTRANSPORTER"/>
    <property type="match status" value="1"/>
</dbReference>
<dbReference type="Proteomes" id="UP000631034">
    <property type="component" value="Unassembled WGS sequence"/>
</dbReference>